<evidence type="ECO:0000256" key="1">
    <source>
        <dbReference type="SAM" id="Phobius"/>
    </source>
</evidence>
<reference evidence="2 3" key="1">
    <citation type="submission" date="2016-08" db="EMBL/GenBank/DDBJ databases">
        <title>Genome sequence of Clavibacter michiganensis spp. strain CASJ009.</title>
        <authorList>
            <person name="Thapa S.P."/>
            <person name="Coaker G."/>
        </authorList>
    </citation>
    <scope>NUCLEOTIDE SEQUENCE [LARGE SCALE GENOMIC DNA]</scope>
    <source>
        <strain evidence="2">CASJ009</strain>
    </source>
</reference>
<gene>
    <name evidence="2" type="ORF">CMsap09_03400</name>
</gene>
<keyword evidence="1" id="KW-0812">Transmembrane</keyword>
<dbReference type="EMBL" id="MDHJ01000001">
    <property type="protein sequence ID" value="OUE07971.1"/>
    <property type="molecule type" value="Genomic_DNA"/>
</dbReference>
<feature type="transmembrane region" description="Helical" evidence="1">
    <location>
        <begin position="12"/>
        <end position="34"/>
    </location>
</feature>
<dbReference type="AlphaFoldDB" id="A0A251XR39"/>
<keyword evidence="1" id="KW-1133">Transmembrane helix</keyword>
<keyword evidence="1" id="KW-0472">Membrane</keyword>
<comment type="caution">
    <text evidence="2">The sequence shown here is derived from an EMBL/GenBank/DDBJ whole genome shotgun (WGS) entry which is preliminary data.</text>
</comment>
<name>A0A251XR39_9MICO</name>
<accession>A0A251XR39</accession>
<organism evidence="2 3">
    <name type="scientific">Clavibacter michiganensis</name>
    <dbReference type="NCBI Taxonomy" id="28447"/>
    <lineage>
        <taxon>Bacteria</taxon>
        <taxon>Bacillati</taxon>
        <taxon>Actinomycetota</taxon>
        <taxon>Actinomycetes</taxon>
        <taxon>Micrococcales</taxon>
        <taxon>Microbacteriaceae</taxon>
        <taxon>Clavibacter</taxon>
    </lineage>
</organism>
<sequence length="103" mass="10211">MRPSPRVRALRTAAVAALVVAACAVPVAFLPLWGSAGGRLVPLALVPGGGAVAVALAVRLLTWSARQDARPARPDVALLVLGAAVALLGLPVLLGTVVLVAGP</sequence>
<feature type="transmembrane region" description="Helical" evidence="1">
    <location>
        <begin position="40"/>
        <end position="64"/>
    </location>
</feature>
<protein>
    <submittedName>
        <fullName evidence="2">Uncharacterized protein</fullName>
    </submittedName>
</protein>
<evidence type="ECO:0000313" key="2">
    <source>
        <dbReference type="EMBL" id="OUE07971.1"/>
    </source>
</evidence>
<evidence type="ECO:0000313" key="3">
    <source>
        <dbReference type="Proteomes" id="UP000195106"/>
    </source>
</evidence>
<dbReference type="PROSITE" id="PS51257">
    <property type="entry name" value="PROKAR_LIPOPROTEIN"/>
    <property type="match status" value="1"/>
</dbReference>
<proteinExistence type="predicted"/>
<dbReference type="Proteomes" id="UP000195106">
    <property type="component" value="Unassembled WGS sequence"/>
</dbReference>
<feature type="transmembrane region" description="Helical" evidence="1">
    <location>
        <begin position="76"/>
        <end position="101"/>
    </location>
</feature>